<sequence>MTKKIVPPSLNHPDYKDEKDRLTFTRLYIDQALTTSKQSEGNARESLRQAYETLDSLDSSLSYMNLLTGASLLQMSADQIKRLESVYDKPYFARIDYQKETEEKESLYIGKASLHNPETQSQIIVDWRSPVANVYYDGRLGDVEYEVNGYTTEGYLSLKRQYQIEDGQLLNIQDVDLTTTDELLQQSLAQKADNRLNEIVSTIQKEQNDIIRAPLNRPIIVQGAAGSGKTTIALHRISYFLYVNSETFHPSNLMILAPNQLFIEYISEVLPELGVDKIKQTTLIDYMKMAIGQNIRLIDPTIKLLALIERGKNNEQIKWLSEFKGSLTFMKIVDRYIDQIEEAMAPSEDVMLEKFRILRGNRLRTLFLHDYTYMPVYKRFDKIKGVIQNHMRTKKKQVLKKIEDVYEDALEKALYGIRNDNKRRKKVTFIMDTKAARLDSIQKEARSTVRLYMKSFDKKSPIDLYKELLSSPDLLKSVAEELTTKQVQLICSHSQQIFSKRTYELEDLAPLYYLHGRLHGLADEAKVKSVFIDEAQDYSYFQLAALRRILDTSLFTVVGDLAQGIHSYRGMRDWKVIEKDIFSEAHYFTLQKSYRTTIEIMNVANDVMQRMTEPLPLVEPVVRRGEMPTYHLINHDEMAVQIEKDILSVKKDGYHTIAIIGKTPAECTAIFKRMESSLVKVQLITEHEDLKKDHITLLPSHLAKGLEFDAVFIPSLEVKYEENELDIKLLYVAMTRAMHRLFLYSKKPEELLLQYVDADKVDGLT</sequence>
<name>A0ABV3Q0A4_9BACL</name>
<accession>A0ABV3Q0A4</accession>
<dbReference type="Proteomes" id="UP001556040">
    <property type="component" value="Unassembled WGS sequence"/>
</dbReference>
<evidence type="ECO:0000256" key="4">
    <source>
        <dbReference type="ARBA" id="ARBA00022840"/>
    </source>
</evidence>
<dbReference type="EMBL" id="JBFMIA010000002">
    <property type="protein sequence ID" value="MEW9500772.1"/>
    <property type="molecule type" value="Genomic_DNA"/>
</dbReference>
<keyword evidence="2 5" id="KW-0378">Hydrolase</keyword>
<dbReference type="RefSeq" id="WP_367778124.1">
    <property type="nucleotide sequence ID" value="NZ_JBFMIA010000002.1"/>
</dbReference>
<dbReference type="PROSITE" id="PS51198">
    <property type="entry name" value="UVRD_HELICASE_ATP_BIND"/>
    <property type="match status" value="1"/>
</dbReference>
<evidence type="ECO:0000313" key="8">
    <source>
        <dbReference type="Proteomes" id="UP001556040"/>
    </source>
</evidence>
<reference evidence="7 8" key="1">
    <citation type="journal article" date="1979" name="Int. J. Syst. Evol. Microbiol.">
        <title>Bacillus globisporus subsp. marinus subsp. nov.</title>
        <authorList>
            <person name="Liu H."/>
        </authorList>
    </citation>
    <scope>NUCLEOTIDE SEQUENCE [LARGE SCALE GENOMIC DNA]</scope>
    <source>
        <strain evidence="7 8">DSM 1297</strain>
    </source>
</reference>
<dbReference type="NCBIfam" id="NF041464">
    <property type="entry name" value="HelD_BACSU"/>
    <property type="match status" value="1"/>
</dbReference>
<keyword evidence="4 5" id="KW-0067">ATP-binding</keyword>
<dbReference type="InterPro" id="IPR048228">
    <property type="entry name" value="HelD_bacillota"/>
</dbReference>
<proteinExistence type="predicted"/>
<dbReference type="Gene3D" id="3.40.50.300">
    <property type="entry name" value="P-loop containing nucleotide triphosphate hydrolases"/>
    <property type="match status" value="2"/>
</dbReference>
<feature type="binding site" evidence="5">
    <location>
        <begin position="223"/>
        <end position="230"/>
    </location>
    <ligand>
        <name>ATP</name>
        <dbReference type="ChEBI" id="CHEBI:30616"/>
    </ligand>
</feature>
<dbReference type="InterPro" id="IPR014016">
    <property type="entry name" value="UvrD-like_ATP-bd"/>
</dbReference>
<evidence type="ECO:0000313" key="7">
    <source>
        <dbReference type="EMBL" id="MEW9500772.1"/>
    </source>
</evidence>
<evidence type="ECO:0000256" key="3">
    <source>
        <dbReference type="ARBA" id="ARBA00022806"/>
    </source>
</evidence>
<evidence type="ECO:0000256" key="1">
    <source>
        <dbReference type="ARBA" id="ARBA00022741"/>
    </source>
</evidence>
<dbReference type="Pfam" id="PF13538">
    <property type="entry name" value="UvrD_C_2"/>
    <property type="match status" value="1"/>
</dbReference>
<evidence type="ECO:0000259" key="6">
    <source>
        <dbReference type="PROSITE" id="PS51198"/>
    </source>
</evidence>
<protein>
    <submittedName>
        <fullName evidence="7">RNA polymerase recycling motor HelD</fullName>
    </submittedName>
</protein>
<dbReference type="Pfam" id="PF00580">
    <property type="entry name" value="UvrD-helicase"/>
    <property type="match status" value="1"/>
</dbReference>
<evidence type="ECO:0000256" key="5">
    <source>
        <dbReference type="PROSITE-ProRule" id="PRU00560"/>
    </source>
</evidence>
<gene>
    <name evidence="7" type="primary">helD</name>
    <name evidence="7" type="ORF">AB1471_03035</name>
</gene>
<keyword evidence="8" id="KW-1185">Reference proteome</keyword>
<dbReference type="InterPro" id="IPR027785">
    <property type="entry name" value="UvrD-like_helicase_C"/>
</dbReference>
<keyword evidence="3 5" id="KW-0347">Helicase</keyword>
<keyword evidence="1 5" id="KW-0547">Nucleotide-binding</keyword>
<feature type="domain" description="UvrD-like helicase ATP-binding" evidence="6">
    <location>
        <begin position="202"/>
        <end position="597"/>
    </location>
</feature>
<dbReference type="SUPFAM" id="SSF52540">
    <property type="entry name" value="P-loop containing nucleoside triphosphate hydrolases"/>
    <property type="match status" value="1"/>
</dbReference>
<dbReference type="PANTHER" id="PTHR11070">
    <property type="entry name" value="UVRD / RECB / PCRA DNA HELICASE FAMILY MEMBER"/>
    <property type="match status" value="1"/>
</dbReference>
<comment type="caution">
    <text evidence="7">The sequence shown here is derived from an EMBL/GenBank/DDBJ whole genome shotgun (WGS) entry which is preliminary data.</text>
</comment>
<evidence type="ECO:0000256" key="2">
    <source>
        <dbReference type="ARBA" id="ARBA00022801"/>
    </source>
</evidence>
<organism evidence="7 8">
    <name type="scientific">Jeotgalibacillus marinus</name>
    <dbReference type="NCBI Taxonomy" id="86667"/>
    <lineage>
        <taxon>Bacteria</taxon>
        <taxon>Bacillati</taxon>
        <taxon>Bacillota</taxon>
        <taxon>Bacilli</taxon>
        <taxon>Bacillales</taxon>
        <taxon>Caryophanaceae</taxon>
        <taxon>Jeotgalibacillus</taxon>
    </lineage>
</organism>
<dbReference type="PANTHER" id="PTHR11070:SF17">
    <property type="entry name" value="DNA HELICASE IV"/>
    <property type="match status" value="1"/>
</dbReference>
<dbReference type="InterPro" id="IPR000212">
    <property type="entry name" value="DNA_helicase_UvrD/REP"/>
</dbReference>
<dbReference type="InterPro" id="IPR027417">
    <property type="entry name" value="P-loop_NTPase"/>
</dbReference>